<evidence type="ECO:0008006" key="8">
    <source>
        <dbReference type="Google" id="ProtNLM"/>
    </source>
</evidence>
<protein>
    <recommendedName>
        <fullName evidence="8">Pirin N-terminal domain-containing protein</fullName>
    </recommendedName>
</protein>
<feature type="binding site" evidence="2">
    <location>
        <position position="111"/>
    </location>
    <ligand>
        <name>Fe cation</name>
        <dbReference type="ChEBI" id="CHEBI:24875"/>
    </ligand>
</feature>
<dbReference type="Gene3D" id="2.60.120.10">
    <property type="entry name" value="Jelly Rolls"/>
    <property type="match status" value="2"/>
</dbReference>
<dbReference type="InterPro" id="IPR014710">
    <property type="entry name" value="RmlC-like_jellyroll"/>
</dbReference>
<keyword evidence="2" id="KW-0408">Iron</keyword>
<feature type="domain" description="Quercetin 2,3-dioxygenase C-terminal cupin" evidence="5">
    <location>
        <begin position="154"/>
        <end position="237"/>
    </location>
</feature>
<evidence type="ECO:0000313" key="6">
    <source>
        <dbReference type="EMBL" id="PIL20795.1"/>
    </source>
</evidence>
<dbReference type="GO" id="GO:0046872">
    <property type="term" value="F:metal ion binding"/>
    <property type="evidence" value="ECO:0007669"/>
    <property type="project" value="UniProtKB-KW"/>
</dbReference>
<keyword evidence="2" id="KW-0479">Metal-binding</keyword>
<evidence type="ECO:0000256" key="2">
    <source>
        <dbReference type="PIRSR" id="PIRSR006232-1"/>
    </source>
</evidence>
<accession>A0A2G8RGT7</accession>
<dbReference type="PIRSF" id="PIRSF006232">
    <property type="entry name" value="Pirin"/>
    <property type="match status" value="1"/>
</dbReference>
<proteinExistence type="inferred from homology"/>
<comment type="caution">
    <text evidence="6">The sequence shown here is derived from an EMBL/GenBank/DDBJ whole genome shotgun (WGS) entry which is preliminary data.</text>
</comment>
<dbReference type="Pfam" id="PF02678">
    <property type="entry name" value="Pirin"/>
    <property type="match status" value="1"/>
</dbReference>
<evidence type="ECO:0000313" key="7">
    <source>
        <dbReference type="Proteomes" id="UP000231259"/>
    </source>
</evidence>
<evidence type="ECO:0000259" key="4">
    <source>
        <dbReference type="Pfam" id="PF02678"/>
    </source>
</evidence>
<comment type="cofactor">
    <cofactor evidence="2">
        <name>Fe cation</name>
        <dbReference type="ChEBI" id="CHEBI:24875"/>
    </cofactor>
    <text evidence="2">Binds 1 Fe cation per subunit.</text>
</comment>
<dbReference type="AlphaFoldDB" id="A0A2G8RGT7"/>
<feature type="binding site" evidence="2">
    <location>
        <position position="65"/>
    </location>
    <ligand>
        <name>Fe cation</name>
        <dbReference type="ChEBI" id="CHEBI:24875"/>
    </ligand>
</feature>
<feature type="binding site" evidence="2">
    <location>
        <position position="109"/>
    </location>
    <ligand>
        <name>Fe cation</name>
        <dbReference type="ChEBI" id="CHEBI:24875"/>
    </ligand>
</feature>
<evidence type="ECO:0000256" key="3">
    <source>
        <dbReference type="RuleBase" id="RU003457"/>
    </source>
</evidence>
<dbReference type="InterPro" id="IPR012093">
    <property type="entry name" value="Pirin"/>
</dbReference>
<dbReference type="PANTHER" id="PTHR43212:SF3">
    <property type="entry name" value="QUERCETIN 2,3-DIOXYGENASE"/>
    <property type="match status" value="1"/>
</dbReference>
<dbReference type="Proteomes" id="UP000231259">
    <property type="component" value="Unassembled WGS sequence"/>
</dbReference>
<evidence type="ECO:0000259" key="5">
    <source>
        <dbReference type="Pfam" id="PF17954"/>
    </source>
</evidence>
<dbReference type="SUPFAM" id="SSF51182">
    <property type="entry name" value="RmlC-like cupins"/>
    <property type="match status" value="1"/>
</dbReference>
<gene>
    <name evidence="6" type="ORF">P775_07755</name>
</gene>
<keyword evidence="7" id="KW-1185">Reference proteome</keyword>
<reference evidence="6 7" key="1">
    <citation type="submission" date="2013-09" db="EMBL/GenBank/DDBJ databases">
        <title>Genome sequencing of Phaeobacter antarcticus sp. nov. SM1211.</title>
        <authorList>
            <person name="Zhang X.-Y."/>
            <person name="Liu C."/>
            <person name="Chen X.-L."/>
            <person name="Xie B.-B."/>
            <person name="Qin Q.-L."/>
            <person name="Rong J.-C."/>
            <person name="Zhang Y.-Z."/>
        </authorList>
    </citation>
    <scope>NUCLEOTIDE SEQUENCE [LARGE SCALE GENOMIC DNA]</scope>
    <source>
        <strain evidence="6 7">SM1211</strain>
    </source>
</reference>
<comment type="similarity">
    <text evidence="1 3">Belongs to the pirin family.</text>
</comment>
<dbReference type="OrthoDB" id="9780903at2"/>
<dbReference type="Pfam" id="PF17954">
    <property type="entry name" value="Pirin_C_2"/>
    <property type="match status" value="1"/>
</dbReference>
<dbReference type="InterPro" id="IPR011051">
    <property type="entry name" value="RmlC_Cupin_sf"/>
</dbReference>
<organism evidence="6 7">
    <name type="scientific">Puniceibacterium antarcticum</name>
    <dbReference type="NCBI Taxonomy" id="1206336"/>
    <lineage>
        <taxon>Bacteria</taxon>
        <taxon>Pseudomonadati</taxon>
        <taxon>Pseudomonadota</taxon>
        <taxon>Alphaproteobacteria</taxon>
        <taxon>Rhodobacterales</taxon>
        <taxon>Paracoccaceae</taxon>
        <taxon>Puniceibacterium</taxon>
    </lineage>
</organism>
<evidence type="ECO:0000256" key="1">
    <source>
        <dbReference type="ARBA" id="ARBA00008416"/>
    </source>
</evidence>
<dbReference type="InterPro" id="IPR003829">
    <property type="entry name" value="Pirin_N_dom"/>
</dbReference>
<dbReference type="PANTHER" id="PTHR43212">
    <property type="entry name" value="QUERCETIN 2,3-DIOXYGENASE"/>
    <property type="match status" value="1"/>
</dbReference>
<feature type="domain" description="Pirin N-terminal" evidence="4">
    <location>
        <begin position="59"/>
        <end position="126"/>
    </location>
</feature>
<sequence length="261" mass="28082">MTTQSRTQNAVRKIAIGAKKSHGAGGFRIEILFPGSALGHPDSGIGTIGRIDHARVQPGTLVAMHPHRDDEILTYIRSGKVTHKDTIGQTEMISATRMMLMNAGSSFQHEELVDPDGDTLTALQIFLRPSTGGLEPRVQFHDVATAVSKNTWRLLAGPDDADPLTVRSQSWVADGQFDAGRNHALPDMPDRNLTRLLYVFNGKVTVRGIALGTGDAAILSADVMHIKAEDRSDLVLFTTDEDAPAFDGGMFSGNNQAANAN</sequence>
<dbReference type="RefSeq" id="WP_099910370.1">
    <property type="nucleotide sequence ID" value="NZ_AWWI01000056.1"/>
</dbReference>
<dbReference type="InterPro" id="IPR041602">
    <property type="entry name" value="Quercetinase_C"/>
</dbReference>
<name>A0A2G8RGT7_9RHOB</name>
<feature type="binding site" evidence="2">
    <location>
        <position position="67"/>
    </location>
    <ligand>
        <name>Fe cation</name>
        <dbReference type="ChEBI" id="CHEBI:24875"/>
    </ligand>
</feature>
<dbReference type="EMBL" id="AWWI01000056">
    <property type="protein sequence ID" value="PIL20795.1"/>
    <property type="molecule type" value="Genomic_DNA"/>
</dbReference>